<proteinExistence type="predicted"/>
<dbReference type="Pfam" id="PF07883">
    <property type="entry name" value="Cupin_2"/>
    <property type="match status" value="1"/>
</dbReference>
<dbReference type="PANTHER" id="PTHR36156:SF3">
    <property type="entry name" value="CUPIN 2 CONSERVED BARREL DOMAIN-CONTAINING PROTEIN"/>
    <property type="match status" value="1"/>
</dbReference>
<keyword evidence="3" id="KW-1185">Reference proteome</keyword>
<evidence type="ECO:0000313" key="2">
    <source>
        <dbReference type="EMBL" id="KAG9505026.1"/>
    </source>
</evidence>
<dbReference type="KEGG" id="fmu:J7337_001992"/>
<reference evidence="2" key="1">
    <citation type="journal article" date="2021" name="Mol. Plant Microbe Interact.">
        <title>Telomere to telomere genome assembly of Fusarium musae F31, causal agent of crown rot disease of banana.</title>
        <authorList>
            <person name="Degradi L."/>
            <person name="Tava V."/>
            <person name="Kunova A."/>
            <person name="Cortesi P."/>
            <person name="Saracchi M."/>
            <person name="Pasquali M."/>
        </authorList>
    </citation>
    <scope>NUCLEOTIDE SEQUENCE</scope>
    <source>
        <strain evidence="2">F31</strain>
    </source>
</reference>
<gene>
    <name evidence="2" type="ORF">J7337_001992</name>
</gene>
<sequence>MELPECKRYITTVRSDGKSVHKPFTPLIYSDIPGTGSVARSYSVKCIPAQLQAEDDIKAYQSNEGIASYKSPDIVIPGANLSVIDFQPGATSPMHKTPSIDFSICIMGTIDHVMDSGESIRLYPGDHIIQRETNHKWVNPSKTEPARLIGVILPSENFKGKAADEDGDGLSK</sequence>
<name>A0A9P8IRR9_9HYPO</name>
<dbReference type="InterPro" id="IPR047142">
    <property type="entry name" value="OryJ/VirC-like"/>
</dbReference>
<dbReference type="SUPFAM" id="SSF51182">
    <property type="entry name" value="RmlC-like cupins"/>
    <property type="match status" value="1"/>
</dbReference>
<feature type="domain" description="Cupin type-2" evidence="1">
    <location>
        <begin position="83"/>
        <end position="150"/>
    </location>
</feature>
<dbReference type="InterPro" id="IPR014710">
    <property type="entry name" value="RmlC-like_jellyroll"/>
</dbReference>
<comment type="caution">
    <text evidence="2">The sequence shown here is derived from an EMBL/GenBank/DDBJ whole genome shotgun (WGS) entry which is preliminary data.</text>
</comment>
<evidence type="ECO:0000313" key="3">
    <source>
        <dbReference type="Proteomes" id="UP000827133"/>
    </source>
</evidence>
<dbReference type="PANTHER" id="PTHR36156">
    <property type="entry name" value="SLR2101 PROTEIN"/>
    <property type="match status" value="1"/>
</dbReference>
<dbReference type="EMBL" id="JAHBCI010000002">
    <property type="protein sequence ID" value="KAG9505026.1"/>
    <property type="molecule type" value="Genomic_DNA"/>
</dbReference>
<dbReference type="GeneID" id="68309849"/>
<evidence type="ECO:0000259" key="1">
    <source>
        <dbReference type="Pfam" id="PF07883"/>
    </source>
</evidence>
<dbReference type="RefSeq" id="XP_044684025.1">
    <property type="nucleotide sequence ID" value="XM_044819725.1"/>
</dbReference>
<organism evidence="2 3">
    <name type="scientific">Fusarium musae</name>
    <dbReference type="NCBI Taxonomy" id="1042133"/>
    <lineage>
        <taxon>Eukaryota</taxon>
        <taxon>Fungi</taxon>
        <taxon>Dikarya</taxon>
        <taxon>Ascomycota</taxon>
        <taxon>Pezizomycotina</taxon>
        <taxon>Sordariomycetes</taxon>
        <taxon>Hypocreomycetidae</taxon>
        <taxon>Hypocreales</taxon>
        <taxon>Nectriaceae</taxon>
        <taxon>Fusarium</taxon>
    </lineage>
</organism>
<dbReference type="Gene3D" id="2.60.120.10">
    <property type="entry name" value="Jelly Rolls"/>
    <property type="match status" value="1"/>
</dbReference>
<dbReference type="CDD" id="cd02231">
    <property type="entry name" value="cupin_BLL6423-like"/>
    <property type="match status" value="1"/>
</dbReference>
<dbReference type="InterPro" id="IPR013096">
    <property type="entry name" value="Cupin_2"/>
</dbReference>
<dbReference type="AlphaFoldDB" id="A0A9P8IRR9"/>
<dbReference type="InterPro" id="IPR011051">
    <property type="entry name" value="RmlC_Cupin_sf"/>
</dbReference>
<accession>A0A9P8IRR9</accession>
<protein>
    <recommendedName>
        <fullName evidence="1">Cupin type-2 domain-containing protein</fullName>
    </recommendedName>
</protein>
<dbReference type="Proteomes" id="UP000827133">
    <property type="component" value="Unassembled WGS sequence"/>
</dbReference>